<gene>
    <name evidence="1" type="ORF">NH26_10020</name>
</gene>
<keyword evidence="2" id="KW-1185">Reference proteome</keyword>
<comment type="caution">
    <text evidence="1">The sequence shown here is derived from an EMBL/GenBank/DDBJ whole genome shotgun (WGS) entry which is preliminary data.</text>
</comment>
<dbReference type="RefSeq" id="WP_044227961.1">
    <property type="nucleotide sequence ID" value="NZ_JRYR02000001.1"/>
</dbReference>
<organism evidence="1 2">
    <name type="scientific">Flammeovirga pacifica</name>
    <dbReference type="NCBI Taxonomy" id="915059"/>
    <lineage>
        <taxon>Bacteria</taxon>
        <taxon>Pseudomonadati</taxon>
        <taxon>Bacteroidota</taxon>
        <taxon>Cytophagia</taxon>
        <taxon>Cytophagales</taxon>
        <taxon>Flammeovirgaceae</taxon>
        <taxon>Flammeovirga</taxon>
    </lineage>
</organism>
<dbReference type="EMBL" id="JRYR02000001">
    <property type="protein sequence ID" value="OHX66671.1"/>
    <property type="molecule type" value="Genomic_DNA"/>
</dbReference>
<dbReference type="STRING" id="915059.NH26_10020"/>
<dbReference type="OrthoDB" id="1295312at2"/>
<dbReference type="AlphaFoldDB" id="A0A1S1Z092"/>
<sequence>MEQSLKQTQNRIINSPTFITSFRAKKLLKYLLEHMEEGKEEDFSSYVIALEVFDREEDFDPSIDPIVRVQMGRLRALLSKYYLNDSVPSDVIIEIPKGKYQPRVNTIEQPSKSNVSTLEFPSIYFYPTIKGTASGEQLLKSISLKLYHRFYINQFFKVTLDRQKADFQLKTLWENDILQLFLFDKNQTLVKVFECTCTHEEEVATTIQLYIDGYYSPFFMQQNWKGFKASKLEYIFQFDKEILENHRYEILSAGIQKLEESIQEKAHPFLIGLLIKLYHLDFHYGLNIYDHPIAKANQYLTKESTPNMLSERIWSEIYQRKETSAYQLYLDFMALPKHYEAYCQELFFHAYFGEKTRFNEAFDKMNQLEYPIPNSLFLSKAALSIVEGKSLSEEEEKALDEQPFSVSIFLLSIGSNNDMKRKKSNEVLLDLIDGDLDKLQKVILNWVNEDSCQILLEKYKSTTF</sequence>
<proteinExistence type="predicted"/>
<evidence type="ECO:0000313" key="1">
    <source>
        <dbReference type="EMBL" id="OHX66671.1"/>
    </source>
</evidence>
<reference evidence="1 2" key="1">
    <citation type="journal article" date="2012" name="Int. J. Syst. Evol. Microbiol.">
        <title>Flammeovirga pacifica sp. nov., isolated from deep-sea sediment.</title>
        <authorList>
            <person name="Xu H."/>
            <person name="Fu Y."/>
            <person name="Yang N."/>
            <person name="Ding Z."/>
            <person name="Lai Q."/>
            <person name="Zeng R."/>
        </authorList>
    </citation>
    <scope>NUCLEOTIDE SEQUENCE [LARGE SCALE GENOMIC DNA]</scope>
    <source>
        <strain evidence="2">DSM 24597 / LMG 26175 / WPAGA1</strain>
    </source>
</reference>
<evidence type="ECO:0000313" key="2">
    <source>
        <dbReference type="Proteomes" id="UP000179797"/>
    </source>
</evidence>
<dbReference type="Proteomes" id="UP000179797">
    <property type="component" value="Unassembled WGS sequence"/>
</dbReference>
<name>A0A1S1Z092_FLAPC</name>
<accession>A0A1S1Z092</accession>
<protein>
    <submittedName>
        <fullName evidence="1">Uncharacterized protein</fullName>
    </submittedName>
</protein>